<gene>
    <name evidence="2" type="ORF">ES332_D10G124700v1</name>
</gene>
<protein>
    <submittedName>
        <fullName evidence="2">Uncharacterized protein</fullName>
    </submittedName>
</protein>
<evidence type="ECO:0000313" key="3">
    <source>
        <dbReference type="Proteomes" id="UP000322667"/>
    </source>
</evidence>
<keyword evidence="1" id="KW-0472">Membrane</keyword>
<name>A0A5D2J3G1_GOSTO</name>
<dbReference type="AlphaFoldDB" id="A0A5D2J3G1"/>
<sequence length="115" mass="13495">MSYIFFFCKTFSIPFLRLASHFLLISFPPYFLSVHQHQPLLLIFGVLFLLGCVYYQQVLFSFSLSIVFVDRDLFLGVPLLLFSAIFAPVCFILKDLINLLQRCQAKCFCMNRFWS</sequence>
<dbReference type="EMBL" id="CM017632">
    <property type="protein sequence ID" value="TYH49270.1"/>
    <property type="molecule type" value="Genomic_DNA"/>
</dbReference>
<accession>A0A5D2J3G1</accession>
<proteinExistence type="predicted"/>
<organism evidence="2 3">
    <name type="scientific">Gossypium tomentosum</name>
    <name type="common">Hawaiian cotton</name>
    <name type="synonym">Gossypium sandvicense</name>
    <dbReference type="NCBI Taxonomy" id="34277"/>
    <lineage>
        <taxon>Eukaryota</taxon>
        <taxon>Viridiplantae</taxon>
        <taxon>Streptophyta</taxon>
        <taxon>Embryophyta</taxon>
        <taxon>Tracheophyta</taxon>
        <taxon>Spermatophyta</taxon>
        <taxon>Magnoliopsida</taxon>
        <taxon>eudicotyledons</taxon>
        <taxon>Gunneridae</taxon>
        <taxon>Pentapetalae</taxon>
        <taxon>rosids</taxon>
        <taxon>malvids</taxon>
        <taxon>Malvales</taxon>
        <taxon>Malvaceae</taxon>
        <taxon>Malvoideae</taxon>
        <taxon>Gossypium</taxon>
    </lineage>
</organism>
<evidence type="ECO:0000313" key="2">
    <source>
        <dbReference type="EMBL" id="TYH49270.1"/>
    </source>
</evidence>
<dbReference type="Proteomes" id="UP000322667">
    <property type="component" value="Chromosome D10"/>
</dbReference>
<evidence type="ECO:0000256" key="1">
    <source>
        <dbReference type="SAM" id="Phobius"/>
    </source>
</evidence>
<keyword evidence="1" id="KW-1133">Transmembrane helix</keyword>
<keyword evidence="1" id="KW-0812">Transmembrane</keyword>
<feature type="transmembrane region" description="Helical" evidence="1">
    <location>
        <begin position="73"/>
        <end position="93"/>
    </location>
</feature>
<reference evidence="2 3" key="1">
    <citation type="submission" date="2019-07" db="EMBL/GenBank/DDBJ databases">
        <title>WGS assembly of Gossypium tomentosum.</title>
        <authorList>
            <person name="Chen Z.J."/>
            <person name="Sreedasyam A."/>
            <person name="Ando A."/>
            <person name="Song Q."/>
            <person name="De L."/>
            <person name="Hulse-Kemp A."/>
            <person name="Ding M."/>
            <person name="Ye W."/>
            <person name="Kirkbride R."/>
            <person name="Jenkins J."/>
            <person name="Plott C."/>
            <person name="Lovell J."/>
            <person name="Lin Y.-M."/>
            <person name="Vaughn R."/>
            <person name="Liu B."/>
            <person name="Li W."/>
            <person name="Simpson S."/>
            <person name="Scheffler B."/>
            <person name="Saski C."/>
            <person name="Grover C."/>
            <person name="Hu G."/>
            <person name="Conover J."/>
            <person name="Carlson J."/>
            <person name="Shu S."/>
            <person name="Boston L."/>
            <person name="Williams M."/>
            <person name="Peterson D."/>
            <person name="Mcgee K."/>
            <person name="Jones D."/>
            <person name="Wendel J."/>
            <person name="Stelly D."/>
            <person name="Grimwood J."/>
            <person name="Schmutz J."/>
        </authorList>
    </citation>
    <scope>NUCLEOTIDE SEQUENCE [LARGE SCALE GENOMIC DNA]</scope>
    <source>
        <strain evidence="2">7179.01</strain>
    </source>
</reference>
<feature type="transmembrane region" description="Helical" evidence="1">
    <location>
        <begin position="40"/>
        <end position="67"/>
    </location>
</feature>
<feature type="transmembrane region" description="Helical" evidence="1">
    <location>
        <begin position="15"/>
        <end position="33"/>
    </location>
</feature>
<keyword evidence="3" id="KW-1185">Reference proteome</keyword>